<dbReference type="InterPro" id="IPR007197">
    <property type="entry name" value="rSAM"/>
</dbReference>
<dbReference type="GO" id="GO:0000049">
    <property type="term" value="F:tRNA binding"/>
    <property type="evidence" value="ECO:0007669"/>
    <property type="project" value="UniProtKB-KW"/>
</dbReference>
<keyword evidence="14" id="KW-1133">Transmembrane helix</keyword>
<dbReference type="SUPFAM" id="SSF102114">
    <property type="entry name" value="Radical SAM enzymes"/>
    <property type="match status" value="1"/>
</dbReference>
<evidence type="ECO:0000313" key="16">
    <source>
        <dbReference type="EMBL" id="ADO67425.1"/>
    </source>
</evidence>
<dbReference type="InterPro" id="IPR058240">
    <property type="entry name" value="rSAM_sf"/>
</dbReference>
<feature type="transmembrane region" description="Helical" evidence="14">
    <location>
        <begin position="478"/>
        <end position="495"/>
    </location>
</feature>
<evidence type="ECO:0000256" key="7">
    <source>
        <dbReference type="ARBA" id="ARBA00022723"/>
    </source>
</evidence>
<dbReference type="FunFam" id="3.80.30.20:FF:000011">
    <property type="entry name" value="Elongator complex"/>
    <property type="match status" value="1"/>
</dbReference>
<accession>E3T5G2</accession>
<dbReference type="InterPro" id="IPR000182">
    <property type="entry name" value="GNAT_dom"/>
</dbReference>
<comment type="similarity">
    <text evidence="3">Belongs to the ELP3 family.</text>
</comment>
<dbReference type="GO" id="GO:0051539">
    <property type="term" value="F:4 iron, 4 sulfur cluster binding"/>
    <property type="evidence" value="ECO:0007669"/>
    <property type="project" value="UniProtKB-KW"/>
</dbReference>
<dbReference type="SFLD" id="SFLDG01086">
    <property type="entry name" value="elongater_protein-like"/>
    <property type="match status" value="1"/>
</dbReference>
<evidence type="ECO:0000313" key="17">
    <source>
        <dbReference type="Proteomes" id="UP000029781"/>
    </source>
</evidence>
<evidence type="ECO:0000256" key="10">
    <source>
        <dbReference type="ARBA" id="ARBA00023014"/>
    </source>
</evidence>
<evidence type="ECO:0000256" key="11">
    <source>
        <dbReference type="ARBA" id="ARBA00023315"/>
    </source>
</evidence>
<dbReference type="SFLD" id="SFLDS00029">
    <property type="entry name" value="Radical_SAM"/>
    <property type="match status" value="1"/>
</dbReference>
<dbReference type="InterPro" id="IPR006638">
    <property type="entry name" value="Elp3/MiaA/NifB-like_rSAM"/>
</dbReference>
<evidence type="ECO:0000256" key="3">
    <source>
        <dbReference type="ARBA" id="ARBA00005494"/>
    </source>
</evidence>
<comment type="cofactor">
    <cofactor evidence="1">
        <name>[4Fe-4S] cluster</name>
        <dbReference type="ChEBI" id="CHEBI:49883"/>
    </cofactor>
</comment>
<dbReference type="InterPro" id="IPR039661">
    <property type="entry name" value="ELP3"/>
</dbReference>
<dbReference type="OrthoDB" id="13815at10239"/>
<dbReference type="GO" id="GO:0033588">
    <property type="term" value="C:elongator holoenzyme complex"/>
    <property type="evidence" value="ECO:0007669"/>
    <property type="project" value="TreeGrafter"/>
</dbReference>
<gene>
    <name evidence="16" type="ORF">crov391</name>
</gene>
<reference evidence="16 17" key="1">
    <citation type="journal article" date="2010" name="Proc. Natl. Acad. Sci. U.S.A.">
        <title>Giant virus with a remarkable complement of genes infects marine zooplankton.</title>
        <authorList>
            <person name="Fischer M.G."/>
            <person name="Allen M.J."/>
            <person name="Wilson W.H."/>
            <person name="Suttle C.A."/>
        </authorList>
    </citation>
    <scope>NUCLEOTIDE SEQUENCE [LARGE SCALE GENOMIC DNA]</scope>
    <source>
        <strain evidence="16 17">BV-PW1</strain>
    </source>
</reference>
<organism evidence="16 17">
    <name type="scientific">Cafeteria roenbergensis virus (strain BV-PW1)</name>
    <name type="common">CroV</name>
    <dbReference type="NCBI Taxonomy" id="693272"/>
    <lineage>
        <taxon>Viruses</taxon>
        <taxon>Varidnaviria</taxon>
        <taxon>Bamfordvirae</taxon>
        <taxon>Nucleocytoviricota</taxon>
        <taxon>Megaviricetes</taxon>
        <taxon>Imitervirales</taxon>
        <taxon>Mimiviridae</taxon>
        <taxon>Aliimimivirinae</taxon>
        <taxon>Rheavirus</taxon>
        <taxon>Rheavirus sinusmexicani</taxon>
    </lineage>
</organism>
<dbReference type="Proteomes" id="UP000029781">
    <property type="component" value="Segment"/>
</dbReference>
<dbReference type="PROSITE" id="PS51186">
    <property type="entry name" value="GNAT"/>
    <property type="match status" value="1"/>
</dbReference>
<feature type="domain" description="N-acetyltransferase" evidence="15">
    <location>
        <begin position="543"/>
        <end position="704"/>
    </location>
</feature>
<keyword evidence="14" id="KW-0812">Transmembrane</keyword>
<evidence type="ECO:0000256" key="8">
    <source>
        <dbReference type="ARBA" id="ARBA00022884"/>
    </source>
</evidence>
<dbReference type="EMBL" id="GU244497">
    <property type="protein sequence ID" value="ADO67425.1"/>
    <property type="molecule type" value="Genomic_DNA"/>
</dbReference>
<dbReference type="SMART" id="SM00729">
    <property type="entry name" value="Elp3"/>
    <property type="match status" value="1"/>
</dbReference>
<sequence length="704" mass="81909">MSIDIEDLRIQPIHMPDITQNVSVVELTKIDNIIYQLYENPEKNIAELSRENKLNIPHITYLHRYHQLVDQGKLKENSILEFKLMIKKGRGHSGVEVIAVSTYPEGKYVGCPADCHYCPKEPSKDFKVCVKNVSFKKEYVLIEITSVNEEDYYYAKVIGNIKWDKKEISPLTVFTLKKSVILQFHRSQFKSVPSEGVILDVHKTAQPRSYLSSEPAVARANQNGWDCVAQFREIAGKRIKCGHNVTKVEGIVLGGTWSYYPKDYQIKFIRDFYYAANTLYAELPLRPKQSMKEEIKLNETTRCRIIGLTLETRPDFITPKEITILRSYGCTRVQLGIQHINDDILNYINRGCKHSKSVRAIKLLKNAGFKVDIHLMPDLPSSNFWEDVRMFEHVLSHEELQADQWKIYPCQTLDHSKIKEWYEDGSYKPYFEQKKIINFDNIYWDHFYKQTRDVYMLAVPTIILQLIMYYFNQDNFEILLLAVIPISMIIGKFILDMMASHYVSNPLFHQLIHFIPKVHPWIRLNRVVRDNPKHAIVGGLDQSHYRNLIEDRLKITNNLSQDIREREIKGRKYDPSAVNLIIRSYQGSGSTEYFVSFEDTKNNYLLGFIRLRIPPKTTCHYLSELNNSALIRELHVYGSMVPQGSKKTLVQHRGFGQRLVKKAEEIALSCGYSKMAIISGVGVRKYYENKLGYKLEGTFMTKEL</sequence>
<dbReference type="Pfam" id="PF04055">
    <property type="entry name" value="Radical_SAM"/>
    <property type="match status" value="1"/>
</dbReference>
<dbReference type="InterPro" id="IPR016181">
    <property type="entry name" value="Acyl_CoA_acyltransferase"/>
</dbReference>
<keyword evidence="14" id="KW-0472">Membrane</keyword>
<evidence type="ECO:0000259" key="15">
    <source>
        <dbReference type="PROSITE" id="PS51186"/>
    </source>
</evidence>
<keyword evidence="7" id="KW-0479">Metal-binding</keyword>
<proteinExistence type="inferred from homology"/>
<name>E3T5G2_CROVB</name>
<comment type="pathway">
    <text evidence="2">tRNA modification.</text>
</comment>
<keyword evidence="8" id="KW-0694">RNA-binding</keyword>
<keyword evidence="11" id="KW-0012">Acyltransferase</keyword>
<dbReference type="EC" id="2.3.1.311" evidence="12"/>
<keyword evidence="10" id="KW-0411">Iron-sulfur</keyword>
<protein>
    <recommendedName>
        <fullName evidence="12">tRNA carboxymethyluridine synthase</fullName>
        <ecNumber evidence="12">2.3.1.311</ecNumber>
    </recommendedName>
</protein>
<dbReference type="SUPFAM" id="SSF55729">
    <property type="entry name" value="Acyl-CoA N-acyltransferases (Nat)"/>
    <property type="match status" value="1"/>
</dbReference>
<evidence type="ECO:0000256" key="14">
    <source>
        <dbReference type="SAM" id="Phobius"/>
    </source>
</evidence>
<organismHost>
    <name type="scientific">Cafeteria roenbergensis</name>
    <name type="common">Marine flagellate</name>
    <dbReference type="NCBI Taxonomy" id="33653"/>
</organismHost>
<evidence type="ECO:0000256" key="5">
    <source>
        <dbReference type="ARBA" id="ARBA00022555"/>
    </source>
</evidence>
<dbReference type="GO" id="GO:0002926">
    <property type="term" value="P:tRNA wobble base 5-methoxycarbonylmethyl-2-thiouridinylation"/>
    <property type="evidence" value="ECO:0007669"/>
    <property type="project" value="TreeGrafter"/>
</dbReference>
<dbReference type="InterPro" id="IPR034687">
    <property type="entry name" value="ELP3-like"/>
</dbReference>
<dbReference type="SFLD" id="SFLDF00344">
    <property type="entry name" value="ELP3-like"/>
    <property type="match status" value="1"/>
</dbReference>
<dbReference type="KEGG" id="vg:9887794"/>
<dbReference type="RefSeq" id="YP_003970024.1">
    <property type="nucleotide sequence ID" value="NC_014637.1"/>
</dbReference>
<dbReference type="PANTHER" id="PTHR11135">
    <property type="entry name" value="HISTONE ACETYLTRANSFERASE-RELATED"/>
    <property type="match status" value="1"/>
</dbReference>
<keyword evidence="6" id="KW-0949">S-adenosyl-L-methionine</keyword>
<evidence type="ECO:0000256" key="12">
    <source>
        <dbReference type="ARBA" id="ARBA00044771"/>
    </source>
</evidence>
<evidence type="ECO:0000256" key="4">
    <source>
        <dbReference type="ARBA" id="ARBA00022485"/>
    </source>
</evidence>
<keyword evidence="17" id="KW-1185">Reference proteome</keyword>
<evidence type="ECO:0000256" key="1">
    <source>
        <dbReference type="ARBA" id="ARBA00001966"/>
    </source>
</evidence>
<dbReference type="PANTHER" id="PTHR11135:SF2">
    <property type="entry name" value="ELONGATOR COMPLEX PROTEIN 3"/>
    <property type="match status" value="1"/>
</dbReference>
<dbReference type="GO" id="GO:0106261">
    <property type="term" value="F:tRNA uridine(34) acetyltransferase activity"/>
    <property type="evidence" value="ECO:0007669"/>
    <property type="project" value="UniProtKB-EC"/>
</dbReference>
<evidence type="ECO:0000256" key="13">
    <source>
        <dbReference type="ARBA" id="ARBA00047372"/>
    </source>
</evidence>
<dbReference type="GeneID" id="9887794"/>
<dbReference type="GO" id="GO:0046872">
    <property type="term" value="F:metal ion binding"/>
    <property type="evidence" value="ECO:0007669"/>
    <property type="project" value="UniProtKB-KW"/>
</dbReference>
<evidence type="ECO:0000256" key="9">
    <source>
        <dbReference type="ARBA" id="ARBA00023004"/>
    </source>
</evidence>
<keyword evidence="5" id="KW-0820">tRNA-binding</keyword>
<keyword evidence="9" id="KW-0408">Iron</keyword>
<keyword evidence="11" id="KW-0808">Transferase</keyword>
<evidence type="ECO:0000256" key="6">
    <source>
        <dbReference type="ARBA" id="ARBA00022691"/>
    </source>
</evidence>
<feature type="transmembrane region" description="Helical" evidence="14">
    <location>
        <begin position="454"/>
        <end position="472"/>
    </location>
</feature>
<keyword evidence="4" id="KW-0004">4Fe-4S</keyword>
<dbReference type="Gene3D" id="3.40.630.30">
    <property type="match status" value="1"/>
</dbReference>
<comment type="catalytic activity">
    <reaction evidence="13">
        <text>uridine(34) in tRNA + acetyl-CoA + S-adenosyl-L-methionine + H2O = 5-(carboxymethyl)uridine(34) in tRNA + 5'-deoxyadenosine + L-methionine + CoA + 2 H(+)</text>
        <dbReference type="Rhea" id="RHEA:61020"/>
        <dbReference type="Rhea" id="RHEA-COMP:10407"/>
        <dbReference type="Rhea" id="RHEA-COMP:11727"/>
        <dbReference type="ChEBI" id="CHEBI:15377"/>
        <dbReference type="ChEBI" id="CHEBI:15378"/>
        <dbReference type="ChEBI" id="CHEBI:17319"/>
        <dbReference type="ChEBI" id="CHEBI:57287"/>
        <dbReference type="ChEBI" id="CHEBI:57288"/>
        <dbReference type="ChEBI" id="CHEBI:57844"/>
        <dbReference type="ChEBI" id="CHEBI:59789"/>
        <dbReference type="ChEBI" id="CHEBI:65315"/>
        <dbReference type="ChEBI" id="CHEBI:74882"/>
        <dbReference type="EC" id="2.3.1.311"/>
    </reaction>
    <physiologicalReaction direction="left-to-right" evidence="13">
        <dbReference type="Rhea" id="RHEA:61021"/>
    </physiologicalReaction>
</comment>
<evidence type="ECO:0000256" key="2">
    <source>
        <dbReference type="ARBA" id="ARBA00005217"/>
    </source>
</evidence>